<dbReference type="GO" id="GO:0005737">
    <property type="term" value="C:cytoplasm"/>
    <property type="evidence" value="ECO:0007669"/>
    <property type="project" value="TreeGrafter"/>
</dbReference>
<evidence type="ECO:0000256" key="4">
    <source>
        <dbReference type="ARBA" id="ARBA00022833"/>
    </source>
</evidence>
<dbReference type="EMBL" id="CAJPDR010000589">
    <property type="protein sequence ID" value="CAF9940119.1"/>
    <property type="molecule type" value="Genomic_DNA"/>
</dbReference>
<dbReference type="AlphaFoldDB" id="A0A8H3J3P0"/>
<evidence type="ECO:0000259" key="7">
    <source>
        <dbReference type="SMART" id="SM00829"/>
    </source>
</evidence>
<dbReference type="OrthoDB" id="3941538at2759"/>
<protein>
    <recommendedName>
        <fullName evidence="7">Enoyl reductase (ER) domain-containing protein</fullName>
    </recommendedName>
</protein>
<dbReference type="CDD" id="cd08233">
    <property type="entry name" value="butanediol_DH_like"/>
    <property type="match status" value="1"/>
</dbReference>
<dbReference type="PANTHER" id="PTHR43161">
    <property type="entry name" value="SORBITOL DEHYDROGENASE"/>
    <property type="match status" value="1"/>
</dbReference>
<evidence type="ECO:0000313" key="8">
    <source>
        <dbReference type="EMBL" id="CAF9940119.1"/>
    </source>
</evidence>
<feature type="domain" description="Enoyl reductase (ER)" evidence="7">
    <location>
        <begin position="51"/>
        <end position="388"/>
    </location>
</feature>
<dbReference type="Pfam" id="PF08240">
    <property type="entry name" value="ADH_N"/>
    <property type="match status" value="1"/>
</dbReference>
<dbReference type="InterPro" id="IPR036291">
    <property type="entry name" value="NAD(P)-bd_dom_sf"/>
</dbReference>
<proteinExistence type="inferred from homology"/>
<dbReference type="InterPro" id="IPR002328">
    <property type="entry name" value="ADH_Zn_CS"/>
</dbReference>
<dbReference type="Gene3D" id="3.90.180.10">
    <property type="entry name" value="Medium-chain alcohol dehydrogenases, catalytic domain"/>
    <property type="match status" value="1"/>
</dbReference>
<dbReference type="PROSITE" id="PS00059">
    <property type="entry name" value="ADH_ZINC"/>
    <property type="match status" value="1"/>
</dbReference>
<comment type="cofactor">
    <cofactor evidence="1 6">
        <name>Zn(2+)</name>
        <dbReference type="ChEBI" id="CHEBI:29105"/>
    </cofactor>
</comment>
<comment type="caution">
    <text evidence="8">The sequence shown here is derived from an EMBL/GenBank/DDBJ whole genome shotgun (WGS) entry which is preliminary data.</text>
</comment>
<dbReference type="InterPro" id="IPR013149">
    <property type="entry name" value="ADH-like_C"/>
</dbReference>
<dbReference type="InterPro" id="IPR011032">
    <property type="entry name" value="GroES-like_sf"/>
</dbReference>
<dbReference type="InterPro" id="IPR020843">
    <property type="entry name" value="ER"/>
</dbReference>
<dbReference type="GO" id="GO:0034079">
    <property type="term" value="P:butanediol biosynthetic process"/>
    <property type="evidence" value="ECO:0007669"/>
    <property type="project" value="TreeGrafter"/>
</dbReference>
<evidence type="ECO:0000256" key="3">
    <source>
        <dbReference type="ARBA" id="ARBA00022723"/>
    </source>
</evidence>
<dbReference type="GO" id="GO:0000721">
    <property type="term" value="F:(R,R)-butanediol dehydrogenase activity"/>
    <property type="evidence" value="ECO:0007669"/>
    <property type="project" value="TreeGrafter"/>
</dbReference>
<dbReference type="Proteomes" id="UP000664203">
    <property type="component" value="Unassembled WGS sequence"/>
</dbReference>
<keyword evidence="3 6" id="KW-0479">Metal-binding</keyword>
<keyword evidence="4 6" id="KW-0862">Zinc</keyword>
<dbReference type="InterPro" id="IPR013154">
    <property type="entry name" value="ADH-like_N"/>
</dbReference>
<evidence type="ECO:0000256" key="6">
    <source>
        <dbReference type="RuleBase" id="RU361277"/>
    </source>
</evidence>
<keyword evidence="9" id="KW-1185">Reference proteome</keyword>
<evidence type="ECO:0000313" key="9">
    <source>
        <dbReference type="Proteomes" id="UP000664203"/>
    </source>
</evidence>
<dbReference type="SUPFAM" id="SSF51735">
    <property type="entry name" value="NAD(P)-binding Rossmann-fold domains"/>
    <property type="match status" value="1"/>
</dbReference>
<evidence type="ECO:0000256" key="1">
    <source>
        <dbReference type="ARBA" id="ARBA00001947"/>
    </source>
</evidence>
<keyword evidence="5" id="KW-0560">Oxidoreductase</keyword>
<reference evidence="8" key="1">
    <citation type="submission" date="2021-03" db="EMBL/GenBank/DDBJ databases">
        <authorList>
            <person name="Tagirdzhanova G."/>
        </authorList>
    </citation>
    <scope>NUCLEOTIDE SEQUENCE</scope>
</reference>
<dbReference type="GO" id="GO:0008270">
    <property type="term" value="F:zinc ion binding"/>
    <property type="evidence" value="ECO:0007669"/>
    <property type="project" value="InterPro"/>
</dbReference>
<evidence type="ECO:0000256" key="5">
    <source>
        <dbReference type="ARBA" id="ARBA00023002"/>
    </source>
</evidence>
<dbReference type="PANTHER" id="PTHR43161:SF23">
    <property type="entry name" value="(R,R)-BUTANEDIOL DEHYDROGENASE-RELATED"/>
    <property type="match status" value="1"/>
</dbReference>
<organism evidence="8 9">
    <name type="scientific">Alectoria fallacina</name>
    <dbReference type="NCBI Taxonomy" id="1903189"/>
    <lineage>
        <taxon>Eukaryota</taxon>
        <taxon>Fungi</taxon>
        <taxon>Dikarya</taxon>
        <taxon>Ascomycota</taxon>
        <taxon>Pezizomycotina</taxon>
        <taxon>Lecanoromycetes</taxon>
        <taxon>OSLEUM clade</taxon>
        <taxon>Lecanoromycetidae</taxon>
        <taxon>Lecanorales</taxon>
        <taxon>Lecanorineae</taxon>
        <taxon>Parmeliaceae</taxon>
        <taxon>Alectoria</taxon>
    </lineage>
</organism>
<comment type="similarity">
    <text evidence="2 6">Belongs to the zinc-containing alcohol dehydrogenase family.</text>
</comment>
<dbReference type="Pfam" id="PF00107">
    <property type="entry name" value="ADH_zinc_N"/>
    <property type="match status" value="1"/>
</dbReference>
<dbReference type="SUPFAM" id="SSF50129">
    <property type="entry name" value="GroES-like"/>
    <property type="match status" value="1"/>
</dbReference>
<name>A0A8H3J3P0_9LECA</name>
<dbReference type="Gene3D" id="3.40.50.720">
    <property type="entry name" value="NAD(P)-binding Rossmann-like Domain"/>
    <property type="match status" value="1"/>
</dbReference>
<sequence length="397" mass="42979">MMKAVRFHGRRDIRLDNVEIVQCGRGQVKVGALPRFESAKISILSESVRLNRLSRGYVEAVLLPPCSSYNDETDSIGSDLHEYLGGASLIPTSPHPITNEKVPLTLGHEFSGTIEEVGEDVYDIKVGSRVAVQPIIYDGTCNACKEGYINCCDNNGFVGISGWGGGLSEHVVVPRKAVYEIPDSVSMDIAALVEPLSVAWHAVNTSPFKEGDSVLILGGGPIGLAVIQVLVAKGAKKIIVSEVAVRRREFARQFGAHYVLDPTTDDIVPRVRELCDGSGVNVAFDAAGVQAGLDQAVQAIRARGTLVNIAIWEKPATITPNWFCFRERRYMGVATYQGGDFQDVIDAIASGRLNPGPMITGKIRMDEVEEKGFKALVNDKDNHVKILIDIGLGVPRD</sequence>
<accession>A0A8H3J3P0</accession>
<evidence type="ECO:0000256" key="2">
    <source>
        <dbReference type="ARBA" id="ARBA00008072"/>
    </source>
</evidence>
<gene>
    <name evidence="8" type="ORF">ALECFALPRED_008431</name>
</gene>
<dbReference type="SMART" id="SM00829">
    <property type="entry name" value="PKS_ER"/>
    <property type="match status" value="1"/>
</dbReference>